<dbReference type="PANTHER" id="PTHR24198:SF165">
    <property type="entry name" value="ANKYRIN REPEAT-CONTAINING PROTEIN-RELATED"/>
    <property type="match status" value="1"/>
</dbReference>
<name>A0A7E5VRA5_TRINI</name>
<dbReference type="Proteomes" id="UP000322000">
    <property type="component" value="Chromosome 7"/>
</dbReference>
<dbReference type="InterPro" id="IPR036770">
    <property type="entry name" value="Ankyrin_rpt-contain_sf"/>
</dbReference>
<reference evidence="6" key="1">
    <citation type="submission" date="2025-08" db="UniProtKB">
        <authorList>
            <consortium name="RefSeq"/>
        </authorList>
    </citation>
    <scope>IDENTIFICATION</scope>
</reference>
<dbReference type="SUPFAM" id="SSF48403">
    <property type="entry name" value="Ankyrin repeat"/>
    <property type="match status" value="2"/>
</dbReference>
<sequence>MDFSSRNPATSNALNLAARNNDVENVDRLLKKINPNCVDNRGWTCLHEAAYNDSYECVMRILKSSRCRPLAETHEGHTALYLACKNSCSLKTITALLNSADDIANYGSTEGVTPLHIASGHGNVELIELLLDYGAIIDVQDFDGDTPLHDAVLDLQTDAVVTLLHAGANPEIKNETGGYTPFHLACCRGYYPTVEKLFPFITDINQVITSGDSPLTLALQGLNVQIIYFLLENGADPHIKNSLGEMAIDIALSIDSRSEVFQTLLNLTDPEKLNKNIILNACKPHYFTFEFLEILLTSELGPEFFSFLEPFNKELDEDDDLRPRYRTNAPLNSYLNICGYIYQKNPEKFKEFFYLFLMRGVEVNALDVNVCPPLVYAHYVNTSCFNEVFKILIEHGCDVDYCSSSVYLNEDRYIPDAFLTSLTLYPHSTPVMMPYSLQCDPEDLLRFAYERGQLNIIPQQVQHNLMTMIDSDFESIPAESLTYHVPCLKHLCRYKIRSLLRLYKGGVKSTKQFLSNLDSLPVPRIIKNYLRYLGN</sequence>
<dbReference type="PANTHER" id="PTHR24198">
    <property type="entry name" value="ANKYRIN REPEAT AND PROTEIN KINASE DOMAIN-CONTAINING PROTEIN"/>
    <property type="match status" value="1"/>
</dbReference>
<dbReference type="KEGG" id="tnl:113496038"/>
<dbReference type="Pfam" id="PF07525">
    <property type="entry name" value="SOCS_box"/>
    <property type="match status" value="1"/>
</dbReference>
<dbReference type="SMART" id="SM00969">
    <property type="entry name" value="SOCS_box"/>
    <property type="match status" value="1"/>
</dbReference>
<protein>
    <submittedName>
        <fullName evidence="6">Ankyrin repeat and SOCS box protein 3-like</fullName>
    </submittedName>
</protein>
<proteinExistence type="predicted"/>
<dbReference type="SUPFAM" id="SSF158235">
    <property type="entry name" value="SOCS box-like"/>
    <property type="match status" value="1"/>
</dbReference>
<dbReference type="SMART" id="SM00248">
    <property type="entry name" value="ANK"/>
    <property type="match status" value="8"/>
</dbReference>
<dbReference type="GO" id="GO:0035556">
    <property type="term" value="P:intracellular signal transduction"/>
    <property type="evidence" value="ECO:0007669"/>
    <property type="project" value="InterPro"/>
</dbReference>
<feature type="repeat" description="ANK" evidence="3">
    <location>
        <begin position="143"/>
        <end position="175"/>
    </location>
</feature>
<evidence type="ECO:0000256" key="1">
    <source>
        <dbReference type="ARBA" id="ARBA00022737"/>
    </source>
</evidence>
<keyword evidence="5" id="KW-1185">Reference proteome</keyword>
<feature type="domain" description="SOCS box" evidence="4">
    <location>
        <begin position="488"/>
        <end position="535"/>
    </location>
</feature>
<dbReference type="PRINTS" id="PR01415">
    <property type="entry name" value="ANKYRIN"/>
</dbReference>
<dbReference type="Gene3D" id="1.25.40.20">
    <property type="entry name" value="Ankyrin repeat-containing domain"/>
    <property type="match status" value="3"/>
</dbReference>
<dbReference type="AlphaFoldDB" id="A0A7E5VRA5"/>
<accession>A0A7E5VRA5</accession>
<dbReference type="GeneID" id="113496038"/>
<dbReference type="CDD" id="cd03587">
    <property type="entry name" value="SOCS"/>
    <property type="match status" value="1"/>
</dbReference>
<feature type="repeat" description="ANK" evidence="3">
    <location>
        <begin position="210"/>
        <end position="242"/>
    </location>
</feature>
<dbReference type="RefSeq" id="XP_026730898.1">
    <property type="nucleotide sequence ID" value="XM_026875097.1"/>
</dbReference>
<organism evidence="5 6">
    <name type="scientific">Trichoplusia ni</name>
    <name type="common">Cabbage looper</name>
    <dbReference type="NCBI Taxonomy" id="7111"/>
    <lineage>
        <taxon>Eukaryota</taxon>
        <taxon>Metazoa</taxon>
        <taxon>Ecdysozoa</taxon>
        <taxon>Arthropoda</taxon>
        <taxon>Hexapoda</taxon>
        <taxon>Insecta</taxon>
        <taxon>Pterygota</taxon>
        <taxon>Neoptera</taxon>
        <taxon>Endopterygota</taxon>
        <taxon>Lepidoptera</taxon>
        <taxon>Glossata</taxon>
        <taxon>Ditrysia</taxon>
        <taxon>Noctuoidea</taxon>
        <taxon>Noctuidae</taxon>
        <taxon>Plusiinae</taxon>
        <taxon>Trichoplusia</taxon>
    </lineage>
</organism>
<dbReference type="InterPro" id="IPR001496">
    <property type="entry name" value="SOCS_box"/>
</dbReference>
<evidence type="ECO:0000259" key="4">
    <source>
        <dbReference type="PROSITE" id="PS50225"/>
    </source>
</evidence>
<gene>
    <name evidence="6" type="primary">LOC113496038</name>
</gene>
<dbReference type="InterPro" id="IPR002110">
    <property type="entry name" value="Ankyrin_rpt"/>
</dbReference>
<keyword evidence="2 3" id="KW-0040">ANK repeat</keyword>
<dbReference type="Gene3D" id="1.10.750.20">
    <property type="entry name" value="SOCS box"/>
    <property type="match status" value="1"/>
</dbReference>
<dbReference type="OrthoDB" id="5406014at2759"/>
<keyword evidence="1" id="KW-0677">Repeat</keyword>
<feature type="repeat" description="ANK" evidence="3">
    <location>
        <begin position="110"/>
        <end position="142"/>
    </location>
</feature>
<evidence type="ECO:0000256" key="3">
    <source>
        <dbReference type="PROSITE-ProRule" id="PRU00023"/>
    </source>
</evidence>
<evidence type="ECO:0000313" key="5">
    <source>
        <dbReference type="Proteomes" id="UP000322000"/>
    </source>
</evidence>
<dbReference type="InParanoid" id="A0A7E5VRA5"/>
<dbReference type="PROSITE" id="PS50088">
    <property type="entry name" value="ANK_REPEAT"/>
    <property type="match status" value="3"/>
</dbReference>
<dbReference type="Pfam" id="PF12796">
    <property type="entry name" value="Ank_2"/>
    <property type="match status" value="3"/>
</dbReference>
<evidence type="ECO:0000256" key="2">
    <source>
        <dbReference type="ARBA" id="ARBA00023043"/>
    </source>
</evidence>
<dbReference type="PROSITE" id="PS50297">
    <property type="entry name" value="ANK_REP_REGION"/>
    <property type="match status" value="3"/>
</dbReference>
<evidence type="ECO:0000313" key="6">
    <source>
        <dbReference type="RefSeq" id="XP_026730898.1"/>
    </source>
</evidence>
<dbReference type="PROSITE" id="PS50225">
    <property type="entry name" value="SOCS"/>
    <property type="match status" value="1"/>
</dbReference>
<dbReference type="InterPro" id="IPR036036">
    <property type="entry name" value="SOCS_box-like_dom_sf"/>
</dbReference>